<reference evidence="2" key="1">
    <citation type="journal article" date="2020" name="Stud. Mycol.">
        <title>101 Dothideomycetes genomes: a test case for predicting lifestyles and emergence of pathogens.</title>
        <authorList>
            <person name="Haridas S."/>
            <person name="Albert R."/>
            <person name="Binder M."/>
            <person name="Bloem J."/>
            <person name="Labutti K."/>
            <person name="Salamov A."/>
            <person name="Andreopoulos B."/>
            <person name="Baker S."/>
            <person name="Barry K."/>
            <person name="Bills G."/>
            <person name="Bluhm B."/>
            <person name="Cannon C."/>
            <person name="Castanera R."/>
            <person name="Culley D."/>
            <person name="Daum C."/>
            <person name="Ezra D."/>
            <person name="Gonzalez J."/>
            <person name="Henrissat B."/>
            <person name="Kuo A."/>
            <person name="Liang C."/>
            <person name="Lipzen A."/>
            <person name="Lutzoni F."/>
            <person name="Magnuson J."/>
            <person name="Mondo S."/>
            <person name="Nolan M."/>
            <person name="Ohm R."/>
            <person name="Pangilinan J."/>
            <person name="Park H.-J."/>
            <person name="Ramirez L."/>
            <person name="Alfaro M."/>
            <person name="Sun H."/>
            <person name="Tritt A."/>
            <person name="Yoshinaga Y."/>
            <person name="Zwiers L.-H."/>
            <person name="Turgeon B."/>
            <person name="Goodwin S."/>
            <person name="Spatafora J."/>
            <person name="Crous P."/>
            <person name="Grigoriev I."/>
        </authorList>
    </citation>
    <scope>NUCLEOTIDE SEQUENCE</scope>
    <source>
        <strain evidence="2">CBS 262.69</strain>
    </source>
</reference>
<name>A0A6G1HTP6_9PEZI</name>
<dbReference type="EMBL" id="ML996698">
    <property type="protein sequence ID" value="KAF2399294.1"/>
    <property type="molecule type" value="Genomic_DNA"/>
</dbReference>
<proteinExistence type="predicted"/>
<gene>
    <name evidence="2" type="ORF">EJ06DRAFT_79753</name>
</gene>
<keyword evidence="3" id="KW-1185">Reference proteome</keyword>
<feature type="region of interest" description="Disordered" evidence="1">
    <location>
        <begin position="38"/>
        <end position="61"/>
    </location>
</feature>
<sequence length="323" mass="33317">MACSSIDVSSSSSSSEFSSSPALVSASSIVTATPITSAASSPAAVTATPTPRAPSHPSSRLPTSIPLFTLSLSVPLSLSSPSTSLTPTPTPFSSPLPSPAKLPSSSDDRTDRPLLLPIIGVILPSATALLVPATTGAYTNNTSRMKPAVAPRTTPTSAPVDSFGRWGRGGGVEVGVDEDEVFEVCVMVLSVEGGLVLGFGAARLLSGKGSVEAGLDDGTGPEGSVVLVLFCATAARARLRRRKSVARCGAARGIVRNRWMSARTVGAVGYLLSRVFDFLGFWDCYAPMLGQAHGSGVAGMRGVLFVRWRWDGRCGRDGVHEGL</sequence>
<feature type="compositionally biased region" description="Pro residues" evidence="1">
    <location>
        <begin position="88"/>
        <end position="100"/>
    </location>
</feature>
<feature type="region of interest" description="Disordered" evidence="1">
    <location>
        <begin position="79"/>
        <end position="109"/>
    </location>
</feature>
<dbReference type="AlphaFoldDB" id="A0A6G1HTP6"/>
<feature type="region of interest" description="Disordered" evidence="1">
    <location>
        <begin position="145"/>
        <end position="164"/>
    </location>
</feature>
<evidence type="ECO:0000313" key="2">
    <source>
        <dbReference type="EMBL" id="KAF2399294.1"/>
    </source>
</evidence>
<organism evidence="2 3">
    <name type="scientific">Trichodelitschia bisporula</name>
    <dbReference type="NCBI Taxonomy" id="703511"/>
    <lineage>
        <taxon>Eukaryota</taxon>
        <taxon>Fungi</taxon>
        <taxon>Dikarya</taxon>
        <taxon>Ascomycota</taxon>
        <taxon>Pezizomycotina</taxon>
        <taxon>Dothideomycetes</taxon>
        <taxon>Dothideomycetes incertae sedis</taxon>
        <taxon>Phaeotrichales</taxon>
        <taxon>Phaeotrichaceae</taxon>
        <taxon>Trichodelitschia</taxon>
    </lineage>
</organism>
<feature type="compositionally biased region" description="Low complexity" evidence="1">
    <location>
        <begin position="38"/>
        <end position="55"/>
    </location>
</feature>
<protein>
    <submittedName>
        <fullName evidence="2">Uncharacterized protein</fullName>
    </submittedName>
</protein>
<dbReference type="Proteomes" id="UP000799640">
    <property type="component" value="Unassembled WGS sequence"/>
</dbReference>
<evidence type="ECO:0000313" key="3">
    <source>
        <dbReference type="Proteomes" id="UP000799640"/>
    </source>
</evidence>
<accession>A0A6G1HTP6</accession>
<evidence type="ECO:0000256" key="1">
    <source>
        <dbReference type="SAM" id="MobiDB-lite"/>
    </source>
</evidence>
<feature type="region of interest" description="Disordered" evidence="1">
    <location>
        <begin position="1"/>
        <end position="22"/>
    </location>
</feature>